<accession>A0ABR4ALK3</accession>
<feature type="compositionally biased region" description="Basic and acidic residues" evidence="1">
    <location>
        <begin position="159"/>
        <end position="177"/>
    </location>
</feature>
<proteinExistence type="predicted"/>
<comment type="caution">
    <text evidence="2">The sequence shown here is derived from an EMBL/GenBank/DDBJ whole genome shotgun (WGS) entry which is preliminary data.</text>
</comment>
<feature type="region of interest" description="Disordered" evidence="1">
    <location>
        <begin position="204"/>
        <end position="255"/>
    </location>
</feature>
<organism evidence="2 3">
    <name type="scientific">Stereocaulon virgatum</name>
    <dbReference type="NCBI Taxonomy" id="373712"/>
    <lineage>
        <taxon>Eukaryota</taxon>
        <taxon>Fungi</taxon>
        <taxon>Dikarya</taxon>
        <taxon>Ascomycota</taxon>
        <taxon>Pezizomycotina</taxon>
        <taxon>Lecanoromycetes</taxon>
        <taxon>OSLEUM clade</taxon>
        <taxon>Lecanoromycetidae</taxon>
        <taxon>Lecanorales</taxon>
        <taxon>Lecanorineae</taxon>
        <taxon>Stereocaulaceae</taxon>
        <taxon>Stereocaulon</taxon>
    </lineage>
</organism>
<gene>
    <name evidence="2" type="ORF">N7G274_001985</name>
</gene>
<reference evidence="2 3" key="1">
    <citation type="submission" date="2024-09" db="EMBL/GenBank/DDBJ databases">
        <title>Rethinking Asexuality: The Enigmatic Case of Functional Sexual Genes in Lepraria (Stereocaulaceae).</title>
        <authorList>
            <person name="Doellman M."/>
            <person name="Sun Y."/>
            <person name="Barcenas-Pena A."/>
            <person name="Lumbsch H.T."/>
            <person name="Grewe F."/>
        </authorList>
    </citation>
    <scope>NUCLEOTIDE SEQUENCE [LARGE SCALE GENOMIC DNA]</scope>
    <source>
        <strain evidence="2 3">Mercado 3170</strain>
    </source>
</reference>
<name>A0ABR4ALK3_9LECA</name>
<feature type="compositionally biased region" description="Low complexity" evidence="1">
    <location>
        <begin position="33"/>
        <end position="43"/>
    </location>
</feature>
<dbReference type="EMBL" id="JBEFKJ010000006">
    <property type="protein sequence ID" value="KAL2045557.1"/>
    <property type="molecule type" value="Genomic_DNA"/>
</dbReference>
<sequence length="255" mass="28883">MAASIRPLNNDPLHQTMAPSDEANTSTIPPPSAESSTASPAQTLSHPRYQEILAYEDKWIGWDGPVWCKRYGRFENQEDAAIDDGFKLKPKEGHESENCTHPSCTCRTPFQHRSYVADIQRRIEPMVGSLIRLENQVGKLIHHFVKDGEHLLHMPHSVESTKRFDEPSESHENRLQRPLEPTEESLKKLEDRVESLTAQVKGILKDRQEKFEKGRESLVPPSSEKSTHHNGGWGENGDGHEDVKKIDGDLEIVSQ</sequence>
<evidence type="ECO:0000313" key="2">
    <source>
        <dbReference type="EMBL" id="KAL2045557.1"/>
    </source>
</evidence>
<evidence type="ECO:0000256" key="1">
    <source>
        <dbReference type="SAM" id="MobiDB-lite"/>
    </source>
</evidence>
<feature type="region of interest" description="Disordered" evidence="1">
    <location>
        <begin position="1"/>
        <end position="44"/>
    </location>
</feature>
<feature type="region of interest" description="Disordered" evidence="1">
    <location>
        <begin position="159"/>
        <end position="184"/>
    </location>
</feature>
<dbReference type="Proteomes" id="UP001590950">
    <property type="component" value="Unassembled WGS sequence"/>
</dbReference>
<evidence type="ECO:0000313" key="3">
    <source>
        <dbReference type="Proteomes" id="UP001590950"/>
    </source>
</evidence>
<keyword evidence="3" id="KW-1185">Reference proteome</keyword>
<feature type="compositionally biased region" description="Basic and acidic residues" evidence="1">
    <location>
        <begin position="237"/>
        <end position="248"/>
    </location>
</feature>
<protein>
    <submittedName>
        <fullName evidence="2">Uncharacterized protein</fullName>
    </submittedName>
</protein>
<feature type="compositionally biased region" description="Basic and acidic residues" evidence="1">
    <location>
        <begin position="204"/>
        <end position="216"/>
    </location>
</feature>